<evidence type="ECO:0008006" key="3">
    <source>
        <dbReference type="Google" id="ProtNLM"/>
    </source>
</evidence>
<accession>A0ABW6PUL6</accession>
<evidence type="ECO:0000313" key="1">
    <source>
        <dbReference type="EMBL" id="MFF0546038.1"/>
    </source>
</evidence>
<dbReference type="EMBL" id="JBIAMX010000018">
    <property type="protein sequence ID" value="MFF0546038.1"/>
    <property type="molecule type" value="Genomic_DNA"/>
</dbReference>
<organism evidence="1 2">
    <name type="scientific">Nocardia thailandica</name>
    <dbReference type="NCBI Taxonomy" id="257275"/>
    <lineage>
        <taxon>Bacteria</taxon>
        <taxon>Bacillati</taxon>
        <taxon>Actinomycetota</taxon>
        <taxon>Actinomycetes</taxon>
        <taxon>Mycobacteriales</taxon>
        <taxon>Nocardiaceae</taxon>
        <taxon>Nocardia</taxon>
    </lineage>
</organism>
<evidence type="ECO:0000313" key="2">
    <source>
        <dbReference type="Proteomes" id="UP001601444"/>
    </source>
</evidence>
<protein>
    <recommendedName>
        <fullName evidence="3">DUF3592 domain-containing protein</fullName>
    </recommendedName>
</protein>
<proteinExistence type="predicted"/>
<dbReference type="RefSeq" id="WP_387702495.1">
    <property type="nucleotide sequence ID" value="NZ_JBIAMX010000018.1"/>
</dbReference>
<keyword evidence="2" id="KW-1185">Reference proteome</keyword>
<comment type="caution">
    <text evidence="1">The sequence shown here is derived from an EMBL/GenBank/DDBJ whole genome shotgun (WGS) entry which is preliminary data.</text>
</comment>
<gene>
    <name evidence="1" type="ORF">ACFYTF_24685</name>
</gene>
<reference evidence="1 2" key="1">
    <citation type="submission" date="2024-10" db="EMBL/GenBank/DDBJ databases">
        <title>The Natural Products Discovery Center: Release of the First 8490 Sequenced Strains for Exploring Actinobacteria Biosynthetic Diversity.</title>
        <authorList>
            <person name="Kalkreuter E."/>
            <person name="Kautsar S.A."/>
            <person name="Yang D."/>
            <person name="Bader C.D."/>
            <person name="Teijaro C.N."/>
            <person name="Fluegel L."/>
            <person name="Davis C.M."/>
            <person name="Simpson J.R."/>
            <person name="Lauterbach L."/>
            <person name="Steele A.D."/>
            <person name="Gui C."/>
            <person name="Meng S."/>
            <person name="Li G."/>
            <person name="Viehrig K."/>
            <person name="Ye F."/>
            <person name="Su P."/>
            <person name="Kiefer A.F."/>
            <person name="Nichols A."/>
            <person name="Cepeda A.J."/>
            <person name="Yan W."/>
            <person name="Fan B."/>
            <person name="Jiang Y."/>
            <person name="Adhikari A."/>
            <person name="Zheng C.-J."/>
            <person name="Schuster L."/>
            <person name="Cowan T.M."/>
            <person name="Smanski M.J."/>
            <person name="Chevrette M.G."/>
            <person name="De Carvalho L.P.S."/>
            <person name="Shen B."/>
        </authorList>
    </citation>
    <scope>NUCLEOTIDE SEQUENCE [LARGE SCALE GENOMIC DNA]</scope>
    <source>
        <strain evidence="1 2">NPDC004045</strain>
    </source>
</reference>
<dbReference type="Proteomes" id="UP001601444">
    <property type="component" value="Unassembled WGS sequence"/>
</dbReference>
<sequence length="115" mass="12287">MLEVFMLVVMVVVVGVGAVSLLGRARATGASQGLEYGTLRVTGVSPRPAMEGEHYVTLTGTVHGPTVAGEVVYRRFAWDAGQWPSVGEQLTVLYPPGKPGRWQVVHPGLRPYLGS</sequence>
<name>A0ABW6PUL6_9NOCA</name>